<protein>
    <submittedName>
        <fullName evidence="2">Uncharacterized protein</fullName>
    </submittedName>
</protein>
<organism evidence="2 3">
    <name type="scientific">Desmophyllum pertusum</name>
    <dbReference type="NCBI Taxonomy" id="174260"/>
    <lineage>
        <taxon>Eukaryota</taxon>
        <taxon>Metazoa</taxon>
        <taxon>Cnidaria</taxon>
        <taxon>Anthozoa</taxon>
        <taxon>Hexacorallia</taxon>
        <taxon>Scleractinia</taxon>
        <taxon>Caryophylliina</taxon>
        <taxon>Caryophylliidae</taxon>
        <taxon>Desmophyllum</taxon>
    </lineage>
</organism>
<dbReference type="Proteomes" id="UP001163046">
    <property type="component" value="Unassembled WGS sequence"/>
</dbReference>
<keyword evidence="1" id="KW-0472">Membrane</keyword>
<evidence type="ECO:0000313" key="3">
    <source>
        <dbReference type="Proteomes" id="UP001163046"/>
    </source>
</evidence>
<dbReference type="AlphaFoldDB" id="A0A9W9YKW8"/>
<feature type="transmembrane region" description="Helical" evidence="1">
    <location>
        <begin position="80"/>
        <end position="100"/>
    </location>
</feature>
<gene>
    <name evidence="2" type="ORF">OS493_025939</name>
</gene>
<evidence type="ECO:0000313" key="2">
    <source>
        <dbReference type="EMBL" id="KAJ7356188.1"/>
    </source>
</evidence>
<accession>A0A9W9YKW8</accession>
<dbReference type="EMBL" id="MU827323">
    <property type="protein sequence ID" value="KAJ7356188.1"/>
    <property type="molecule type" value="Genomic_DNA"/>
</dbReference>
<evidence type="ECO:0000256" key="1">
    <source>
        <dbReference type="SAM" id="Phobius"/>
    </source>
</evidence>
<keyword evidence="1" id="KW-1133">Transmembrane helix</keyword>
<comment type="caution">
    <text evidence="2">The sequence shown here is derived from an EMBL/GenBank/DDBJ whole genome shotgun (WGS) entry which is preliminary data.</text>
</comment>
<feature type="transmembrane region" description="Helical" evidence="1">
    <location>
        <begin position="52"/>
        <end position="74"/>
    </location>
</feature>
<proteinExistence type="predicted"/>
<keyword evidence="3" id="KW-1185">Reference proteome</keyword>
<name>A0A9W9YKW8_9CNID</name>
<reference evidence="2" key="1">
    <citation type="submission" date="2023-01" db="EMBL/GenBank/DDBJ databases">
        <title>Genome assembly of the deep-sea coral Lophelia pertusa.</title>
        <authorList>
            <person name="Herrera S."/>
            <person name="Cordes E."/>
        </authorList>
    </citation>
    <scope>NUCLEOTIDE SEQUENCE</scope>
    <source>
        <strain evidence="2">USNM1676648</strain>
        <tissue evidence="2">Polyp</tissue>
    </source>
</reference>
<keyword evidence="1" id="KW-0812">Transmembrane</keyword>
<sequence>MLSTIPRGCTPIKQKPLNRRVNKIAFYANDETTSSFHQRSSLMAGISRGLRFLPLLWSLLLIVNVITSSLISNVSHTQDYVGTSGFLLAQSLFSGIVRLVSVGRTCVNNCPLFTSGNGYSWH</sequence>